<evidence type="ECO:0000256" key="1">
    <source>
        <dbReference type="SAM" id="MobiDB-lite"/>
    </source>
</evidence>
<evidence type="ECO:0000256" key="2">
    <source>
        <dbReference type="SAM" id="Phobius"/>
    </source>
</evidence>
<name>A0ABV0ILR0_9MICC</name>
<feature type="transmembrane region" description="Helical" evidence="2">
    <location>
        <begin position="6"/>
        <end position="29"/>
    </location>
</feature>
<keyword evidence="2" id="KW-1133">Transmembrane helix</keyword>
<comment type="caution">
    <text evidence="3">The sequence shown here is derived from an EMBL/GenBank/DDBJ whole genome shotgun (WGS) entry which is preliminary data.</text>
</comment>
<organism evidence="3 4">
    <name type="scientific">Citricoccus nitrophenolicus</name>
    <dbReference type="NCBI Taxonomy" id="863575"/>
    <lineage>
        <taxon>Bacteria</taxon>
        <taxon>Bacillati</taxon>
        <taxon>Actinomycetota</taxon>
        <taxon>Actinomycetes</taxon>
        <taxon>Micrococcales</taxon>
        <taxon>Micrococcaceae</taxon>
        <taxon>Citricoccus</taxon>
    </lineage>
</organism>
<dbReference type="RefSeq" id="WP_347921815.1">
    <property type="nucleotide sequence ID" value="NZ_JBDXMX010000009.1"/>
</dbReference>
<evidence type="ECO:0000313" key="4">
    <source>
        <dbReference type="Proteomes" id="UP001484097"/>
    </source>
</evidence>
<gene>
    <name evidence="3" type="ORF">ABDK96_15660</name>
</gene>
<keyword evidence="2" id="KW-0812">Transmembrane</keyword>
<accession>A0ABV0ILR0</accession>
<proteinExistence type="predicted"/>
<reference evidence="3 4" key="1">
    <citation type="submission" date="2024-05" db="EMBL/GenBank/DDBJ databases">
        <authorList>
            <person name="Yi C."/>
        </authorList>
    </citation>
    <scope>NUCLEOTIDE SEQUENCE [LARGE SCALE GENOMIC DNA]</scope>
    <source>
        <strain evidence="3 4">XS13</strain>
    </source>
</reference>
<sequence length="217" mass="23422">MRPTRFTIALVAIIAVAALLIVGIVYLFIRPPGPAATGPTDAAVATANPSSSLSTTATGSAWQTTTPATSSAPATPAATPTAALTRKGLSADELVTTASEVMTTWDTTTDVSPTDGYRRALPLFVDEYKDIFVTPAKPVLPEDWWEAAEHDATSTPEVQITDTYPQGDTTTYYVVASWTWHSDDGWSLTPEPKYMTFQVTKDETGYVIQNWTDQQLQ</sequence>
<feature type="region of interest" description="Disordered" evidence="1">
    <location>
        <begin position="38"/>
        <end position="81"/>
    </location>
</feature>
<protein>
    <submittedName>
        <fullName evidence="3">Uncharacterized protein</fullName>
    </submittedName>
</protein>
<evidence type="ECO:0000313" key="3">
    <source>
        <dbReference type="EMBL" id="MEO9249121.1"/>
    </source>
</evidence>
<keyword evidence="2" id="KW-0472">Membrane</keyword>
<dbReference type="EMBL" id="JBDXMX010000009">
    <property type="protein sequence ID" value="MEO9249121.1"/>
    <property type="molecule type" value="Genomic_DNA"/>
</dbReference>
<dbReference type="Proteomes" id="UP001484097">
    <property type="component" value="Unassembled WGS sequence"/>
</dbReference>
<keyword evidence="4" id="KW-1185">Reference proteome</keyword>